<evidence type="ECO:0000313" key="7">
    <source>
        <dbReference type="Proteomes" id="UP000234483"/>
    </source>
</evidence>
<dbReference type="Proteomes" id="UP000281192">
    <property type="component" value="Chromosome"/>
</dbReference>
<evidence type="ECO:0000259" key="4">
    <source>
        <dbReference type="SMART" id="SM00965"/>
    </source>
</evidence>
<dbReference type="InterPro" id="IPR011662">
    <property type="entry name" value="Secretin/TonB_short_N"/>
</dbReference>
<reference evidence="6 7" key="1">
    <citation type="submission" date="2017-12" db="EMBL/GenBank/DDBJ databases">
        <title>The genome sequence of Caulobacter flavus CGMCC1 15093.</title>
        <authorList>
            <person name="Gao J."/>
            <person name="Mao X."/>
            <person name="Sun J."/>
        </authorList>
    </citation>
    <scope>NUCLEOTIDE SEQUENCE [LARGE SCALE GENOMIC DNA]</scope>
    <source>
        <strain evidence="6 7">CGMCC1 15093</strain>
    </source>
</reference>
<dbReference type="Pfam" id="PF07660">
    <property type="entry name" value="STN"/>
    <property type="match status" value="1"/>
</dbReference>
<sequence length="210" mass="21941">MIGALSACVVVTSVQAAEAASRRFDIAAQPLDQALSAFSAATGLPMLYDSGLAAGKRSSAVAGEMRPREALVLLLAGSGLSARFTQGGAVVVYANSGSTVTLNPITAVAAPVIGGVRDDPAARSYADVVRRRIVEGLRGEKILASGDYMLSARVWVAEGGQTQRVEIITGSGQVERDQVFLATAGAMLFPAPPPNLPQPMRMEFQVRQQR</sequence>
<organism evidence="6 7">
    <name type="scientific">Caulobacter flavus</name>
    <dbReference type="NCBI Taxonomy" id="1679497"/>
    <lineage>
        <taxon>Bacteria</taxon>
        <taxon>Pseudomonadati</taxon>
        <taxon>Pseudomonadota</taxon>
        <taxon>Alphaproteobacteria</taxon>
        <taxon>Caulobacterales</taxon>
        <taxon>Caulobacteraceae</taxon>
        <taxon>Caulobacter</taxon>
    </lineage>
</organism>
<dbReference type="EMBL" id="PJRQ01000020">
    <property type="protein sequence ID" value="PLR16549.1"/>
    <property type="molecule type" value="Genomic_DNA"/>
</dbReference>
<protein>
    <recommendedName>
        <fullName evidence="4">Secretin/TonB short N-terminal domain-containing protein</fullName>
    </recommendedName>
</protein>
<keyword evidence="1" id="KW-0813">Transport</keyword>
<dbReference type="OrthoDB" id="9760333at2"/>
<proteinExistence type="predicted"/>
<dbReference type="Gene3D" id="3.55.50.30">
    <property type="match status" value="1"/>
</dbReference>
<name>A0A2N5CU91_9CAUL</name>
<evidence type="ECO:0000256" key="3">
    <source>
        <dbReference type="ARBA" id="ARBA00023237"/>
    </source>
</evidence>
<dbReference type="KEGG" id="cfh:C1707_17965"/>
<dbReference type="Proteomes" id="UP000234483">
    <property type="component" value="Unassembled WGS sequence"/>
</dbReference>
<dbReference type="SMART" id="SM00965">
    <property type="entry name" value="STN"/>
    <property type="match status" value="1"/>
</dbReference>
<feature type="domain" description="Secretin/TonB short N-terminal" evidence="4">
    <location>
        <begin position="44"/>
        <end position="95"/>
    </location>
</feature>
<evidence type="ECO:0000313" key="8">
    <source>
        <dbReference type="Proteomes" id="UP000281192"/>
    </source>
</evidence>
<dbReference type="AlphaFoldDB" id="A0A2N5CU91"/>
<dbReference type="GO" id="GO:0019867">
    <property type="term" value="C:outer membrane"/>
    <property type="evidence" value="ECO:0007669"/>
    <property type="project" value="InterPro"/>
</dbReference>
<keyword evidence="8" id="KW-1185">Reference proteome</keyword>
<keyword evidence="3" id="KW-0998">Cell outer membrane</keyword>
<evidence type="ECO:0000256" key="1">
    <source>
        <dbReference type="ARBA" id="ARBA00022448"/>
    </source>
</evidence>
<gene>
    <name evidence="5" type="ORF">C1707_17965</name>
    <name evidence="6" type="ORF">CFHF_10935</name>
</gene>
<reference evidence="5 8" key="2">
    <citation type="submission" date="2018-01" db="EMBL/GenBank/DDBJ databases">
        <title>Complete genome sequence of Caulobacter flavus RHGG3.</title>
        <authorList>
            <person name="Yang E."/>
        </authorList>
    </citation>
    <scope>NUCLEOTIDE SEQUENCE [LARGE SCALE GENOMIC DNA]</scope>
    <source>
        <strain evidence="5 8">RHGG3</strain>
    </source>
</reference>
<evidence type="ECO:0000313" key="5">
    <source>
        <dbReference type="EMBL" id="AYV47993.1"/>
    </source>
</evidence>
<dbReference type="EMBL" id="CP026100">
    <property type="protein sequence ID" value="AYV47993.1"/>
    <property type="molecule type" value="Genomic_DNA"/>
</dbReference>
<accession>A0A2N5CU91</accession>
<evidence type="ECO:0000256" key="2">
    <source>
        <dbReference type="ARBA" id="ARBA00023136"/>
    </source>
</evidence>
<keyword evidence="2" id="KW-0472">Membrane</keyword>
<evidence type="ECO:0000313" key="6">
    <source>
        <dbReference type="EMBL" id="PLR16549.1"/>
    </source>
</evidence>
<dbReference type="RefSeq" id="WP_101713045.1">
    <property type="nucleotide sequence ID" value="NZ_CP026100.1"/>
</dbReference>